<sequence length="32" mass="3930">MLMNVNKTTIKNQLVENKNIYFTFKIKNIKNW</sequence>
<proteinExistence type="predicted"/>
<evidence type="ECO:0000313" key="1">
    <source>
        <dbReference type="EMBL" id="EAR30206.1"/>
    </source>
</evidence>
<evidence type="ECO:0000313" key="2">
    <source>
        <dbReference type="Proteomes" id="UP000006201"/>
    </source>
</evidence>
<dbReference type="Proteomes" id="UP000006201">
    <property type="component" value="Unassembled WGS sequence"/>
</dbReference>
<dbReference type="AlphaFoldDB" id="A4C3S4"/>
<keyword evidence="2" id="KW-1185">Reference proteome</keyword>
<dbReference type="HOGENOM" id="CLU_3390964_0_0_6"/>
<dbReference type="EMBL" id="AAOH01000001">
    <property type="protein sequence ID" value="EAR30206.1"/>
    <property type="molecule type" value="Genomic_DNA"/>
</dbReference>
<gene>
    <name evidence="1" type="ORF">PTD2_01516</name>
</gene>
<dbReference type="STRING" id="87626.PTD2_01516"/>
<organism evidence="1 2">
    <name type="scientific">Pseudoalteromonas tunicata D2</name>
    <dbReference type="NCBI Taxonomy" id="87626"/>
    <lineage>
        <taxon>Bacteria</taxon>
        <taxon>Pseudomonadati</taxon>
        <taxon>Pseudomonadota</taxon>
        <taxon>Gammaproteobacteria</taxon>
        <taxon>Alteromonadales</taxon>
        <taxon>Pseudoalteromonadaceae</taxon>
        <taxon>Pseudoalteromonas</taxon>
    </lineage>
</organism>
<accession>A4C3S4</accession>
<comment type="caution">
    <text evidence="1">The sequence shown here is derived from an EMBL/GenBank/DDBJ whole genome shotgun (WGS) entry which is preliminary data.</text>
</comment>
<reference evidence="1 2" key="1">
    <citation type="submission" date="2006-02" db="EMBL/GenBank/DDBJ databases">
        <authorList>
            <person name="Moran M.A."/>
            <person name="Kjelleberg S."/>
            <person name="Egan S."/>
            <person name="Saunders N."/>
            <person name="Thomas T."/>
            <person name="Ferriera S."/>
            <person name="Johnson J."/>
            <person name="Kravitz S."/>
            <person name="Halpern A."/>
            <person name="Remington K."/>
            <person name="Beeson K."/>
            <person name="Tran B."/>
            <person name="Rogers Y.-H."/>
            <person name="Friedman R."/>
            <person name="Venter J.C."/>
        </authorList>
    </citation>
    <scope>NUCLEOTIDE SEQUENCE [LARGE SCALE GENOMIC DNA]</scope>
    <source>
        <strain evidence="1 2">D2</strain>
    </source>
</reference>
<protein>
    <submittedName>
        <fullName evidence="1">Uncharacterized protein</fullName>
    </submittedName>
</protein>
<name>A4C3S4_9GAMM</name>